<proteinExistence type="predicted"/>
<reference evidence="2" key="2">
    <citation type="journal article" date="2021" name="PeerJ">
        <title>Extensive microbial diversity within the chicken gut microbiome revealed by metagenomics and culture.</title>
        <authorList>
            <person name="Gilroy R."/>
            <person name="Ravi A."/>
            <person name="Getino M."/>
            <person name="Pursley I."/>
            <person name="Horton D.L."/>
            <person name="Alikhan N.F."/>
            <person name="Baker D."/>
            <person name="Gharbi K."/>
            <person name="Hall N."/>
            <person name="Watson M."/>
            <person name="Adriaenssens E.M."/>
            <person name="Foster-Nyarko E."/>
            <person name="Jarju S."/>
            <person name="Secka A."/>
            <person name="Antonio M."/>
            <person name="Oren A."/>
            <person name="Chaudhuri R.R."/>
            <person name="La Ragione R."/>
            <person name="Hildebrand F."/>
            <person name="Pallen M.J."/>
        </authorList>
    </citation>
    <scope>NUCLEOTIDE SEQUENCE</scope>
    <source>
        <strain evidence="2">CHK188-20938</strain>
    </source>
</reference>
<sequence>MTLDELKQLSETDIEKTDYSNLVNIENIGIDFSVPVVKRLLDYMERVKNPYCFLCGNIPVKVRFSEGTADLGQKIVRYFSALKH</sequence>
<dbReference type="Proteomes" id="UP000824169">
    <property type="component" value="Unassembled WGS sequence"/>
</dbReference>
<name>A0A9D1P179_9FIRM</name>
<feature type="domain" description="DUF6870" evidence="1">
    <location>
        <begin position="10"/>
        <end position="78"/>
    </location>
</feature>
<dbReference type="EMBL" id="DVOO01000008">
    <property type="protein sequence ID" value="HIV24584.1"/>
    <property type="molecule type" value="Genomic_DNA"/>
</dbReference>
<gene>
    <name evidence="2" type="ORF">IAB71_02165</name>
</gene>
<reference evidence="2" key="1">
    <citation type="submission" date="2020-10" db="EMBL/GenBank/DDBJ databases">
        <authorList>
            <person name="Gilroy R."/>
        </authorList>
    </citation>
    <scope>NUCLEOTIDE SEQUENCE</scope>
    <source>
        <strain evidence="2">CHK188-20938</strain>
    </source>
</reference>
<accession>A0A9D1P179</accession>
<organism evidence="2 3">
    <name type="scientific">Candidatus Scatomonas pullistercoris</name>
    <dbReference type="NCBI Taxonomy" id="2840920"/>
    <lineage>
        <taxon>Bacteria</taxon>
        <taxon>Bacillati</taxon>
        <taxon>Bacillota</taxon>
        <taxon>Clostridia</taxon>
        <taxon>Lachnospirales</taxon>
        <taxon>Lachnospiraceae</taxon>
        <taxon>Lachnospiraceae incertae sedis</taxon>
        <taxon>Candidatus Scatomonas</taxon>
    </lineage>
</organism>
<evidence type="ECO:0000313" key="3">
    <source>
        <dbReference type="Proteomes" id="UP000824169"/>
    </source>
</evidence>
<evidence type="ECO:0000313" key="2">
    <source>
        <dbReference type="EMBL" id="HIV24584.1"/>
    </source>
</evidence>
<protein>
    <recommendedName>
        <fullName evidence="1">DUF6870 domain-containing protein</fullName>
    </recommendedName>
</protein>
<dbReference type="Pfam" id="PF21757">
    <property type="entry name" value="DUF6870"/>
    <property type="match status" value="1"/>
</dbReference>
<dbReference type="InterPro" id="IPR049222">
    <property type="entry name" value="DUF6870"/>
</dbReference>
<dbReference type="AlphaFoldDB" id="A0A9D1P179"/>
<comment type="caution">
    <text evidence="2">The sequence shown here is derived from an EMBL/GenBank/DDBJ whole genome shotgun (WGS) entry which is preliminary data.</text>
</comment>
<evidence type="ECO:0000259" key="1">
    <source>
        <dbReference type="Pfam" id="PF21757"/>
    </source>
</evidence>